<evidence type="ECO:0000313" key="1">
    <source>
        <dbReference type="EMBL" id="OMO60582.1"/>
    </source>
</evidence>
<dbReference type="AlphaFoldDB" id="A0A1R3GR84"/>
<organism evidence="1 2">
    <name type="scientific">Corchorus capsularis</name>
    <name type="common">Jute</name>
    <dbReference type="NCBI Taxonomy" id="210143"/>
    <lineage>
        <taxon>Eukaryota</taxon>
        <taxon>Viridiplantae</taxon>
        <taxon>Streptophyta</taxon>
        <taxon>Embryophyta</taxon>
        <taxon>Tracheophyta</taxon>
        <taxon>Spermatophyta</taxon>
        <taxon>Magnoliopsida</taxon>
        <taxon>eudicotyledons</taxon>
        <taxon>Gunneridae</taxon>
        <taxon>Pentapetalae</taxon>
        <taxon>rosids</taxon>
        <taxon>malvids</taxon>
        <taxon>Malvales</taxon>
        <taxon>Malvaceae</taxon>
        <taxon>Grewioideae</taxon>
        <taxon>Apeibeae</taxon>
        <taxon>Corchorus</taxon>
    </lineage>
</organism>
<sequence>MKNQMKLLPCPRFDEIEIRGNKQTEPQRQRRRSTILTLVEQLYMIKDNCRLQDNKVTNWKWKVVPVQRQ</sequence>
<proteinExistence type="predicted"/>
<gene>
    <name evidence="1" type="ORF">CCACVL1_24024</name>
</gene>
<protein>
    <submittedName>
        <fullName evidence="1">Uncharacterized protein</fullName>
    </submittedName>
</protein>
<reference evidence="1 2" key="1">
    <citation type="submission" date="2013-09" db="EMBL/GenBank/DDBJ databases">
        <title>Corchorus capsularis genome sequencing.</title>
        <authorList>
            <person name="Alam M."/>
            <person name="Haque M.S."/>
            <person name="Islam M.S."/>
            <person name="Emdad E.M."/>
            <person name="Islam M.M."/>
            <person name="Ahmed B."/>
            <person name="Halim A."/>
            <person name="Hossen Q.M.M."/>
            <person name="Hossain M.Z."/>
            <person name="Ahmed R."/>
            <person name="Khan M.M."/>
            <person name="Islam R."/>
            <person name="Rashid M.M."/>
            <person name="Khan S.A."/>
            <person name="Rahman M.S."/>
            <person name="Alam M."/>
        </authorList>
    </citation>
    <scope>NUCLEOTIDE SEQUENCE [LARGE SCALE GENOMIC DNA]</scope>
    <source>
        <strain evidence="2">cv. CVL-1</strain>
        <tissue evidence="1">Whole seedling</tissue>
    </source>
</reference>
<dbReference type="EMBL" id="AWWV01013686">
    <property type="protein sequence ID" value="OMO60582.1"/>
    <property type="molecule type" value="Genomic_DNA"/>
</dbReference>
<accession>A0A1R3GR84</accession>
<name>A0A1R3GR84_COCAP</name>
<dbReference type="Gramene" id="OMO60582">
    <property type="protein sequence ID" value="OMO60582"/>
    <property type="gene ID" value="CCACVL1_24024"/>
</dbReference>
<evidence type="ECO:0000313" key="2">
    <source>
        <dbReference type="Proteomes" id="UP000188268"/>
    </source>
</evidence>
<comment type="caution">
    <text evidence="1">The sequence shown here is derived from an EMBL/GenBank/DDBJ whole genome shotgun (WGS) entry which is preliminary data.</text>
</comment>
<dbReference type="Proteomes" id="UP000188268">
    <property type="component" value="Unassembled WGS sequence"/>
</dbReference>
<keyword evidence="2" id="KW-1185">Reference proteome</keyword>